<gene>
    <name evidence="2" type="ORF">SETIT_1G376000v2</name>
</gene>
<protein>
    <submittedName>
        <fullName evidence="2">Uncharacterized protein</fullName>
    </submittedName>
</protein>
<reference evidence="2" key="2">
    <citation type="submission" date="2015-07" db="EMBL/GenBank/DDBJ databases">
        <authorList>
            <person name="Noorani M."/>
        </authorList>
    </citation>
    <scope>NUCLEOTIDE SEQUENCE</scope>
    <source>
        <strain evidence="2">Yugu1</strain>
    </source>
</reference>
<dbReference type="AlphaFoldDB" id="A0A368PTH6"/>
<sequence>MVKSMLFEQATLQLVVPSTSCRARINRGKEIICGRIDGGRIAIGGPTNPFPFLSSFGPPRLVRSMSLWPGPSLTSQDMRLSQAQLLPRSPLPTSPAPQPHPWLPRARRHRDAGPGRRTRCGAARRRVPTGAGVPRLLEGACRSANMGNGLPSSICYSFPSVSEFSSQFICNKTT</sequence>
<feature type="compositionally biased region" description="Pro residues" evidence="1">
    <location>
        <begin position="89"/>
        <end position="102"/>
    </location>
</feature>
<name>A0A368PTH6_SETIT</name>
<proteinExistence type="predicted"/>
<reference evidence="2" key="1">
    <citation type="journal article" date="2012" name="Nat. Biotechnol.">
        <title>Reference genome sequence of the model plant Setaria.</title>
        <authorList>
            <person name="Bennetzen J.L."/>
            <person name="Schmutz J."/>
            <person name="Wang H."/>
            <person name="Percifield R."/>
            <person name="Hawkins J."/>
            <person name="Pontaroli A.C."/>
            <person name="Estep M."/>
            <person name="Feng L."/>
            <person name="Vaughn J.N."/>
            <person name="Grimwood J."/>
            <person name="Jenkins J."/>
            <person name="Barry K."/>
            <person name="Lindquist E."/>
            <person name="Hellsten U."/>
            <person name="Deshpande S."/>
            <person name="Wang X."/>
            <person name="Wu X."/>
            <person name="Mitros T."/>
            <person name="Triplett J."/>
            <person name="Yang X."/>
            <person name="Ye C.Y."/>
            <person name="Mauro-Herrera M."/>
            <person name="Wang L."/>
            <person name="Li P."/>
            <person name="Sharma M."/>
            <person name="Sharma R."/>
            <person name="Ronald P.C."/>
            <person name="Panaud O."/>
            <person name="Kellogg E.A."/>
            <person name="Brutnell T.P."/>
            <person name="Doust A.N."/>
            <person name="Tuskan G.A."/>
            <person name="Rokhsar D."/>
            <person name="Devos K.M."/>
        </authorList>
    </citation>
    <scope>NUCLEOTIDE SEQUENCE [LARGE SCALE GENOMIC DNA]</scope>
    <source>
        <strain evidence="2">Yugu1</strain>
    </source>
</reference>
<evidence type="ECO:0000256" key="1">
    <source>
        <dbReference type="SAM" id="MobiDB-lite"/>
    </source>
</evidence>
<evidence type="ECO:0000313" key="2">
    <source>
        <dbReference type="EMBL" id="RCV09055.1"/>
    </source>
</evidence>
<organism evidence="2">
    <name type="scientific">Setaria italica</name>
    <name type="common">Foxtail millet</name>
    <name type="synonym">Panicum italicum</name>
    <dbReference type="NCBI Taxonomy" id="4555"/>
    <lineage>
        <taxon>Eukaryota</taxon>
        <taxon>Viridiplantae</taxon>
        <taxon>Streptophyta</taxon>
        <taxon>Embryophyta</taxon>
        <taxon>Tracheophyta</taxon>
        <taxon>Spermatophyta</taxon>
        <taxon>Magnoliopsida</taxon>
        <taxon>Liliopsida</taxon>
        <taxon>Poales</taxon>
        <taxon>Poaceae</taxon>
        <taxon>PACMAD clade</taxon>
        <taxon>Panicoideae</taxon>
        <taxon>Panicodae</taxon>
        <taxon>Paniceae</taxon>
        <taxon>Cenchrinae</taxon>
        <taxon>Setaria</taxon>
    </lineage>
</organism>
<accession>A0A368PTH6</accession>
<feature type="compositionally biased region" description="Basic residues" evidence="1">
    <location>
        <begin position="105"/>
        <end position="122"/>
    </location>
</feature>
<dbReference type="EMBL" id="CM003528">
    <property type="protein sequence ID" value="RCV09055.1"/>
    <property type="molecule type" value="Genomic_DNA"/>
</dbReference>
<feature type="region of interest" description="Disordered" evidence="1">
    <location>
        <begin position="87"/>
        <end position="122"/>
    </location>
</feature>